<evidence type="ECO:0000256" key="2">
    <source>
        <dbReference type="ARBA" id="ARBA00022900"/>
    </source>
</evidence>
<evidence type="ECO:0000256" key="4">
    <source>
        <dbReference type="SAM" id="SignalP"/>
    </source>
</evidence>
<gene>
    <name evidence="6" type="ORF">RDWZM_001084</name>
</gene>
<keyword evidence="1" id="KW-0646">Protease inhibitor</keyword>
<dbReference type="InterPro" id="IPR036186">
    <property type="entry name" value="Serpin_sf"/>
</dbReference>
<dbReference type="GO" id="GO:0004867">
    <property type="term" value="F:serine-type endopeptidase inhibitor activity"/>
    <property type="evidence" value="ECO:0007669"/>
    <property type="project" value="UniProtKB-KW"/>
</dbReference>
<protein>
    <recommendedName>
        <fullName evidence="5">Serpin domain-containing protein</fullName>
    </recommendedName>
</protein>
<feature type="domain" description="Serpin" evidence="5">
    <location>
        <begin position="68"/>
        <end position="440"/>
    </location>
</feature>
<keyword evidence="2" id="KW-0722">Serine protease inhibitor</keyword>
<dbReference type="Proteomes" id="UP001142055">
    <property type="component" value="Chromosome 1"/>
</dbReference>
<feature type="chain" id="PRO_5040403416" description="Serpin domain-containing protein" evidence="4">
    <location>
        <begin position="22"/>
        <end position="449"/>
    </location>
</feature>
<dbReference type="OMA" id="WAQQFDS"/>
<sequence length="449" mass="50596">MANLWAIIINLLIIGITIVSTTNDSNVNLFDTAKFTHCFSDKNESTSIVHDVESTSKQLVFSSNTFAFQLFKQLNKFEIKSNSSGLIYSPSSLYSTLILTYLGSRGDTERELRNRLKLNDVAKSSIAIAFRAMQLWNNLKSTKSTNSSHISDVNKLFVASQLKINSCVRDLFPDYIEAKDFVLQPAESLDSINEWISQHTAGKINNLLPIGSITPMTKLIMTNAIYFKSNWAQQFDSSKTQKAKFHVSSTEELEVDMMSMESISLMYGISEELQVTAVEIPYSSSDYSMVVLLPTQQEKGLDSLLREINSDNLQDLLHNMVDDDINLSLPKFKAEQEFELAGPLYSIGIKKLFDPRYVNLSVIFEDEKDSRQSALNSVLHKSYINVNEEGTEASAATAMIFARSGRPLFPTQFIANRPFLYLIRDTTSNLILFMGTVRRPNLNNDPLDQ</sequence>
<dbReference type="InterPro" id="IPR042178">
    <property type="entry name" value="Serpin_sf_1"/>
</dbReference>
<dbReference type="PANTHER" id="PTHR11461">
    <property type="entry name" value="SERINE PROTEASE INHIBITOR, SERPIN"/>
    <property type="match status" value="1"/>
</dbReference>
<name>A0A9Q0MBE5_BLOTA</name>
<dbReference type="Gene3D" id="2.30.39.10">
    <property type="entry name" value="Alpha-1-antitrypsin, domain 1"/>
    <property type="match status" value="1"/>
</dbReference>
<comment type="similarity">
    <text evidence="3">Belongs to the serpin family.</text>
</comment>
<reference evidence="6" key="1">
    <citation type="submission" date="2022-12" db="EMBL/GenBank/DDBJ databases">
        <title>Genome assemblies of Blomia tropicalis.</title>
        <authorList>
            <person name="Cui Y."/>
        </authorList>
    </citation>
    <scope>NUCLEOTIDE SEQUENCE</scope>
    <source>
        <tissue evidence="6">Adult mites</tissue>
    </source>
</reference>
<comment type="caution">
    <text evidence="6">The sequence shown here is derived from an EMBL/GenBank/DDBJ whole genome shotgun (WGS) entry which is preliminary data.</text>
</comment>
<keyword evidence="4" id="KW-0732">Signal</keyword>
<evidence type="ECO:0000256" key="1">
    <source>
        <dbReference type="ARBA" id="ARBA00022690"/>
    </source>
</evidence>
<dbReference type="InterPro" id="IPR000215">
    <property type="entry name" value="Serpin_fam"/>
</dbReference>
<keyword evidence="7" id="KW-1185">Reference proteome</keyword>
<evidence type="ECO:0000313" key="7">
    <source>
        <dbReference type="Proteomes" id="UP001142055"/>
    </source>
</evidence>
<proteinExistence type="inferred from homology"/>
<dbReference type="CDD" id="cd19594">
    <property type="entry name" value="serpin_crustaceans_chelicerates_insects"/>
    <property type="match status" value="1"/>
</dbReference>
<dbReference type="Pfam" id="PF00079">
    <property type="entry name" value="Serpin"/>
    <property type="match status" value="1"/>
</dbReference>
<dbReference type="SMART" id="SM00093">
    <property type="entry name" value="SERPIN"/>
    <property type="match status" value="1"/>
</dbReference>
<evidence type="ECO:0000256" key="3">
    <source>
        <dbReference type="RuleBase" id="RU000411"/>
    </source>
</evidence>
<dbReference type="InterPro" id="IPR042185">
    <property type="entry name" value="Serpin_sf_2"/>
</dbReference>
<feature type="signal peptide" evidence="4">
    <location>
        <begin position="1"/>
        <end position="21"/>
    </location>
</feature>
<dbReference type="AlphaFoldDB" id="A0A9Q0MBE5"/>
<evidence type="ECO:0000313" key="6">
    <source>
        <dbReference type="EMBL" id="KAJ6222539.1"/>
    </source>
</evidence>
<dbReference type="InterPro" id="IPR023795">
    <property type="entry name" value="Serpin_CS"/>
</dbReference>
<dbReference type="InterPro" id="IPR023796">
    <property type="entry name" value="Serpin_dom"/>
</dbReference>
<accession>A0A9Q0MBE5</accession>
<dbReference type="SUPFAM" id="SSF56574">
    <property type="entry name" value="Serpins"/>
    <property type="match status" value="1"/>
</dbReference>
<evidence type="ECO:0000259" key="5">
    <source>
        <dbReference type="SMART" id="SM00093"/>
    </source>
</evidence>
<dbReference type="Gene3D" id="3.30.497.10">
    <property type="entry name" value="Antithrombin, subunit I, domain 2"/>
    <property type="match status" value="1"/>
</dbReference>
<dbReference type="EMBL" id="JAPWDV010000001">
    <property type="protein sequence ID" value="KAJ6222539.1"/>
    <property type="molecule type" value="Genomic_DNA"/>
</dbReference>
<organism evidence="6 7">
    <name type="scientific">Blomia tropicalis</name>
    <name type="common">Mite</name>
    <dbReference type="NCBI Taxonomy" id="40697"/>
    <lineage>
        <taxon>Eukaryota</taxon>
        <taxon>Metazoa</taxon>
        <taxon>Ecdysozoa</taxon>
        <taxon>Arthropoda</taxon>
        <taxon>Chelicerata</taxon>
        <taxon>Arachnida</taxon>
        <taxon>Acari</taxon>
        <taxon>Acariformes</taxon>
        <taxon>Sarcoptiformes</taxon>
        <taxon>Astigmata</taxon>
        <taxon>Glycyphagoidea</taxon>
        <taxon>Echimyopodidae</taxon>
        <taxon>Blomia</taxon>
    </lineage>
</organism>
<dbReference type="PROSITE" id="PS00284">
    <property type="entry name" value="SERPIN"/>
    <property type="match status" value="1"/>
</dbReference>
<dbReference type="GO" id="GO:0005615">
    <property type="term" value="C:extracellular space"/>
    <property type="evidence" value="ECO:0007669"/>
    <property type="project" value="InterPro"/>
</dbReference>
<dbReference type="PANTHER" id="PTHR11461:SF278">
    <property type="entry name" value="SERINE PROTEASE INHIBITOR 88EA"/>
    <property type="match status" value="1"/>
</dbReference>